<proteinExistence type="predicted"/>
<reference evidence="2 3" key="1">
    <citation type="submission" date="2014-04" db="EMBL/GenBank/DDBJ databases">
        <title>The Genome Sequence of Mycobacterium tuberculosis TKK-01-0051.</title>
        <authorList>
            <consortium name="The Broad Institute Genomics Platform"/>
            <consortium name="The Broad Institute Genome Sequencing Center for Infectious Disease"/>
            <person name="Earl A.M."/>
            <person name="Cohen K."/>
            <person name="Pym A."/>
            <person name="Bishai W."/>
            <person name="Maharaj K."/>
            <person name="Desjardins C."/>
            <person name="Abeel T."/>
            <person name="Young S."/>
            <person name="Zeng Q."/>
            <person name="Gargeya S."/>
            <person name="Abouelleil A."/>
            <person name="Alvarado L."/>
            <person name="Chapman S.B."/>
            <person name="Gainer-Dewar J."/>
            <person name="Goldberg J."/>
            <person name="Griggs A."/>
            <person name="Gujja S."/>
            <person name="Hansen M."/>
            <person name="Howarth C."/>
            <person name="Imamovic A."/>
            <person name="Larimer J."/>
            <person name="Murphy C."/>
            <person name="Naylor J."/>
            <person name="Pearson M."/>
            <person name="Poon T.W."/>
            <person name="Priest M."/>
            <person name="Roberts A."/>
            <person name="Saif S."/>
            <person name="Shea T."/>
            <person name="Sykes S."/>
            <person name="Wortman J."/>
            <person name="Nusbaum C."/>
            <person name="Birren B."/>
        </authorList>
    </citation>
    <scope>NUCLEOTIDE SEQUENCE [LARGE SCALE GENOMIC DNA]</scope>
    <source>
        <strain evidence="2 3">TKK-01-0051</strain>
    </source>
</reference>
<gene>
    <name evidence="2" type="ORF">K875_00322</name>
</gene>
<dbReference type="AlphaFoldDB" id="A0A051UFC8"/>
<dbReference type="HOGENOM" id="CLU_133108_0_0_11"/>
<dbReference type="Proteomes" id="UP000025947">
    <property type="component" value="Unassembled WGS sequence"/>
</dbReference>
<name>A0A051UFC8_9MYCO</name>
<dbReference type="PATRIC" id="fig|1324261.3.peg.334"/>
<evidence type="ECO:0000313" key="3">
    <source>
        <dbReference type="Proteomes" id="UP000025947"/>
    </source>
</evidence>
<dbReference type="Gene3D" id="3.10.450.50">
    <property type="match status" value="1"/>
</dbReference>
<organism evidence="2 3">
    <name type="scientific">Mycobacterium [tuberculosis] TKK-01-0051</name>
    <dbReference type="NCBI Taxonomy" id="1324261"/>
    <lineage>
        <taxon>Bacteria</taxon>
        <taxon>Bacillati</taxon>
        <taxon>Actinomycetota</taxon>
        <taxon>Actinomycetes</taxon>
        <taxon>Mycobacteriales</taxon>
        <taxon>Mycobacteriaceae</taxon>
        <taxon>Mycobacterium</taxon>
        <taxon>Mycobacterium avium complex (MAC)</taxon>
    </lineage>
</organism>
<evidence type="ECO:0000259" key="1">
    <source>
        <dbReference type="Pfam" id="PF12680"/>
    </source>
</evidence>
<evidence type="ECO:0000313" key="2">
    <source>
        <dbReference type="EMBL" id="KBZ67780.1"/>
    </source>
</evidence>
<comment type="caution">
    <text evidence="2">The sequence shown here is derived from an EMBL/GenBank/DDBJ whole genome shotgun (WGS) entry which is preliminary data.</text>
</comment>
<dbReference type="EMBL" id="JLXW01000002">
    <property type="protein sequence ID" value="KBZ67780.1"/>
    <property type="molecule type" value="Genomic_DNA"/>
</dbReference>
<dbReference type="SUPFAM" id="SSF54427">
    <property type="entry name" value="NTF2-like"/>
    <property type="match status" value="1"/>
</dbReference>
<dbReference type="InterPro" id="IPR032710">
    <property type="entry name" value="NTF2-like_dom_sf"/>
</dbReference>
<feature type="domain" description="SnoaL-like" evidence="1">
    <location>
        <begin position="20"/>
        <end position="101"/>
    </location>
</feature>
<dbReference type="InterPro" id="IPR037401">
    <property type="entry name" value="SnoaL-like"/>
</dbReference>
<keyword evidence="3" id="KW-1185">Reference proteome</keyword>
<accession>A0A051UFC8</accession>
<dbReference type="Pfam" id="PF12680">
    <property type="entry name" value="SnoaL_2"/>
    <property type="match status" value="1"/>
</dbReference>
<sequence length="129" mass="14128">MSGAGRYSAGMDVDAVAFSERWVQNWNAHDVEAVLADFHDDVVFTSPVAAEFFPETRGVVRGKTALRRYWTGALARIPDLRFSVDGVYQGIDTIVIAYRNQKGDSVSEVLTFLDGAIIEGHGTYRPAGS</sequence>
<protein>
    <recommendedName>
        <fullName evidence="1">SnoaL-like domain-containing protein</fullName>
    </recommendedName>
</protein>